<protein>
    <submittedName>
        <fullName evidence="2">Uncharacterized protein</fullName>
    </submittedName>
</protein>
<evidence type="ECO:0000256" key="1">
    <source>
        <dbReference type="SAM" id="Phobius"/>
    </source>
</evidence>
<keyword evidence="1" id="KW-1133">Transmembrane helix</keyword>
<keyword evidence="1" id="KW-0812">Transmembrane</keyword>
<sequence length="127" mass="14352">MRPIEGVVVDVDFGLYRKTREVVYSSEGESLTRVVLAEGGCPCGSVVLAYRRHGRRYTVLELTEYGAPKLTLRIETDNRPWRVLLKTRVELSKAQAEEIRRRMLEVGSVGGFLELIYYVVGGLVYGL</sequence>
<evidence type="ECO:0000313" key="2">
    <source>
        <dbReference type="EMBL" id="QIM61635.1"/>
    </source>
</evidence>
<dbReference type="Proteomes" id="UP000501040">
    <property type="component" value="Genome"/>
</dbReference>
<feature type="transmembrane region" description="Helical" evidence="1">
    <location>
        <begin position="103"/>
        <end position="125"/>
    </location>
</feature>
<keyword evidence="3" id="KW-1185">Reference proteome</keyword>
<name>A0A6G8J3N9_9VIRU</name>
<organism evidence="2 3">
    <name type="scientific">Thermoproteus spherical piliferous virus 1</name>
    <dbReference type="NCBI Taxonomy" id="2713157"/>
    <lineage>
        <taxon>Viruses</taxon>
        <taxon>Viruses incertae sedis</taxon>
        <taxon>Globuloviridae</taxon>
        <taxon>Alphaglobulovirus</taxon>
        <taxon>Alphaglobulovirus sileriense</taxon>
    </lineage>
</organism>
<evidence type="ECO:0000313" key="3">
    <source>
        <dbReference type="Proteomes" id="UP000501040"/>
    </source>
</evidence>
<dbReference type="GeneID" id="80402481"/>
<keyword evidence="1" id="KW-0472">Membrane</keyword>
<reference evidence="2 3" key="1">
    <citation type="submission" date="2020-02" db="EMBL/GenBank/DDBJ databases">
        <title>TSPV1: a spherical archaeal virus with filaments.</title>
        <authorList>
            <person name="Hartman R."/>
            <person name="Young M."/>
            <person name="Biewenga L."/>
            <person name="Munson-McGee J."/>
            <person name="Refai M."/>
            <person name="Boyd E."/>
            <person name="Bothner B."/>
            <person name="Lawrence C.M."/>
        </authorList>
    </citation>
    <scope>NUCLEOTIDE SEQUENCE [LARGE SCALE GENOMIC DNA]</scope>
    <source>
        <strain evidence="2 3">CP001</strain>
    </source>
</reference>
<dbReference type="RefSeq" id="YP_010772756.1">
    <property type="nucleotide sequence ID" value="NC_074654.1"/>
</dbReference>
<dbReference type="EMBL" id="MT047590">
    <property type="protein sequence ID" value="QIM61635.1"/>
    <property type="molecule type" value="Genomic_DNA"/>
</dbReference>
<dbReference type="KEGG" id="vg:80402481"/>
<accession>A0A6G8J3N9</accession>
<proteinExistence type="predicted"/>